<evidence type="ECO:0000256" key="8">
    <source>
        <dbReference type="ARBA" id="ARBA00023136"/>
    </source>
</evidence>
<dbReference type="GO" id="GO:0005524">
    <property type="term" value="F:ATP binding"/>
    <property type="evidence" value="ECO:0007669"/>
    <property type="project" value="UniProtKB-KW"/>
</dbReference>
<protein>
    <submittedName>
        <fullName evidence="10">ABC transporter ATP binding protein</fullName>
    </submittedName>
</protein>
<feature type="domain" description="ABC transporter" evidence="9">
    <location>
        <begin position="26"/>
        <end position="124"/>
    </location>
</feature>
<dbReference type="GO" id="GO:0042626">
    <property type="term" value="F:ATPase-coupled transmembrane transporter activity"/>
    <property type="evidence" value="ECO:0007669"/>
    <property type="project" value="TreeGrafter"/>
</dbReference>
<dbReference type="KEGG" id="mhs:MOS_048"/>
<dbReference type="PANTHER" id="PTHR43553">
    <property type="entry name" value="HEAVY METAL TRANSPORTER"/>
    <property type="match status" value="1"/>
</dbReference>
<dbReference type="PANTHER" id="PTHR43553:SF27">
    <property type="entry name" value="ENERGY-COUPLING FACTOR TRANSPORTER ATP-BINDING PROTEIN ECFA2"/>
    <property type="match status" value="1"/>
</dbReference>
<evidence type="ECO:0000256" key="3">
    <source>
        <dbReference type="ARBA" id="ARBA00022448"/>
    </source>
</evidence>
<evidence type="ECO:0000259" key="9">
    <source>
        <dbReference type="Pfam" id="PF00005"/>
    </source>
</evidence>
<dbReference type="AlphaFoldDB" id="A0AAI8AM58"/>
<evidence type="ECO:0000256" key="5">
    <source>
        <dbReference type="ARBA" id="ARBA00022741"/>
    </source>
</evidence>
<comment type="subcellular location">
    <subcellularLocation>
        <location evidence="1">Cell membrane</location>
        <topology evidence="1">Peripheral membrane protein</topology>
    </subcellularLocation>
</comment>
<keyword evidence="6" id="KW-0067">ATP-binding</keyword>
<dbReference type="InterPro" id="IPR027417">
    <property type="entry name" value="P-loop_NTPase"/>
</dbReference>
<comment type="similarity">
    <text evidence="2">Belongs to the ABC transporter superfamily.</text>
</comment>
<organism evidence="10 11">
    <name type="scientific">Mesomycoplasma hyorhinis SK76</name>
    <dbReference type="NCBI Taxonomy" id="1118964"/>
    <lineage>
        <taxon>Bacteria</taxon>
        <taxon>Bacillati</taxon>
        <taxon>Mycoplasmatota</taxon>
        <taxon>Mycoplasmoidales</taxon>
        <taxon>Metamycoplasmataceae</taxon>
        <taxon>Mesomycoplasma</taxon>
    </lineage>
</organism>
<dbReference type="InterPro" id="IPR003439">
    <property type="entry name" value="ABC_transporter-like_ATP-bd"/>
</dbReference>
<sequence length="128" mass="14761">MQDLEEAFSSISIKNLNYKIEDRILFNNLNLEIQKGKKYLLKGANGSGKSTFSRILLGIEKEFKGQILINNKYDIKKLKPDSINEYINYVYNNSDLINASALENITLLETKTKEEIIPLLDKINYQNL</sequence>
<accession>A0AAI8AM58</accession>
<dbReference type="SUPFAM" id="SSF52540">
    <property type="entry name" value="P-loop containing nucleoside triphosphate hydrolases"/>
    <property type="match status" value="1"/>
</dbReference>
<evidence type="ECO:0000256" key="1">
    <source>
        <dbReference type="ARBA" id="ARBA00004202"/>
    </source>
</evidence>
<keyword evidence="5" id="KW-0547">Nucleotide-binding</keyword>
<reference evidence="10 11" key="1">
    <citation type="journal article" date="2013" name="Genome Announc.">
        <title>Complete Genome Sequence of Mycoplasma hyorhinis Strain SK76.</title>
        <authorList>
            <person name="Goodison S."/>
            <person name="Urquidi V."/>
            <person name="Kumar D."/>
            <person name="Reyes L."/>
            <person name="Rosser C.J."/>
        </authorList>
    </citation>
    <scope>NUCLEOTIDE SEQUENCE [LARGE SCALE GENOMIC DNA]</scope>
    <source>
        <strain evidence="10 11">SK76</strain>
    </source>
</reference>
<dbReference type="Proteomes" id="UP000009399">
    <property type="component" value="Chromosome"/>
</dbReference>
<keyword evidence="8" id="KW-0472">Membrane</keyword>
<evidence type="ECO:0000313" key="11">
    <source>
        <dbReference type="Proteomes" id="UP000009399"/>
    </source>
</evidence>
<dbReference type="RefSeq" id="WP_015083986.1">
    <property type="nucleotide sequence ID" value="NC_019552.1"/>
</dbReference>
<keyword evidence="4" id="KW-1003">Cell membrane</keyword>
<dbReference type="Pfam" id="PF00005">
    <property type="entry name" value="ABC_tran"/>
    <property type="match status" value="1"/>
</dbReference>
<gene>
    <name evidence="10" type="ORF">MOS_048</name>
</gene>
<evidence type="ECO:0000256" key="4">
    <source>
        <dbReference type="ARBA" id="ARBA00022475"/>
    </source>
</evidence>
<dbReference type="EMBL" id="CP003914">
    <property type="protein sequence ID" value="AFX73980.1"/>
    <property type="molecule type" value="Genomic_DNA"/>
</dbReference>
<evidence type="ECO:0000256" key="2">
    <source>
        <dbReference type="ARBA" id="ARBA00005417"/>
    </source>
</evidence>
<keyword evidence="3" id="KW-0813">Transport</keyword>
<dbReference type="Gene3D" id="3.40.50.300">
    <property type="entry name" value="P-loop containing nucleotide triphosphate hydrolases"/>
    <property type="match status" value="1"/>
</dbReference>
<keyword evidence="7" id="KW-1278">Translocase</keyword>
<evidence type="ECO:0000256" key="7">
    <source>
        <dbReference type="ARBA" id="ARBA00022967"/>
    </source>
</evidence>
<dbReference type="GO" id="GO:0043190">
    <property type="term" value="C:ATP-binding cassette (ABC) transporter complex"/>
    <property type="evidence" value="ECO:0007669"/>
    <property type="project" value="TreeGrafter"/>
</dbReference>
<evidence type="ECO:0000256" key="6">
    <source>
        <dbReference type="ARBA" id="ARBA00022840"/>
    </source>
</evidence>
<evidence type="ECO:0000313" key="10">
    <source>
        <dbReference type="EMBL" id="AFX73980.1"/>
    </source>
</evidence>
<dbReference type="InterPro" id="IPR050095">
    <property type="entry name" value="ECF_ABC_transporter_ATP-bd"/>
</dbReference>
<proteinExistence type="inferred from homology"/>
<name>A0AAI8AM58_MESHY</name>
<dbReference type="GO" id="GO:0016887">
    <property type="term" value="F:ATP hydrolysis activity"/>
    <property type="evidence" value="ECO:0007669"/>
    <property type="project" value="InterPro"/>
</dbReference>